<gene>
    <name evidence="13" type="ORF">HERILL_LOCUS14615</name>
</gene>
<dbReference type="InParanoid" id="A0A7R8Z1S1"/>
<evidence type="ECO:0000313" key="13">
    <source>
        <dbReference type="EMBL" id="CAD7092238.1"/>
    </source>
</evidence>
<evidence type="ECO:0000256" key="11">
    <source>
        <dbReference type="SAM" id="MobiDB-lite"/>
    </source>
</evidence>
<dbReference type="OrthoDB" id="10006997at2759"/>
<dbReference type="PROSITE" id="PS51263">
    <property type="entry name" value="ADF_H"/>
    <property type="match status" value="2"/>
</dbReference>
<evidence type="ECO:0000256" key="5">
    <source>
        <dbReference type="ARBA" id="ARBA00022737"/>
    </source>
</evidence>
<organism evidence="13 14">
    <name type="scientific">Hermetia illucens</name>
    <name type="common">Black soldier fly</name>
    <dbReference type="NCBI Taxonomy" id="343691"/>
    <lineage>
        <taxon>Eukaryota</taxon>
        <taxon>Metazoa</taxon>
        <taxon>Ecdysozoa</taxon>
        <taxon>Arthropoda</taxon>
        <taxon>Hexapoda</taxon>
        <taxon>Insecta</taxon>
        <taxon>Pterygota</taxon>
        <taxon>Neoptera</taxon>
        <taxon>Endopterygota</taxon>
        <taxon>Diptera</taxon>
        <taxon>Brachycera</taxon>
        <taxon>Stratiomyomorpha</taxon>
        <taxon>Stratiomyidae</taxon>
        <taxon>Hermetiinae</taxon>
        <taxon>Hermetia</taxon>
    </lineage>
</organism>
<dbReference type="InterPro" id="IPR028458">
    <property type="entry name" value="Twinfilin"/>
</dbReference>
<dbReference type="FunFam" id="3.40.20.10:FF:000042">
    <property type="entry name" value="Actin depolymerizing protein"/>
    <property type="match status" value="1"/>
</dbReference>
<evidence type="ECO:0000256" key="2">
    <source>
        <dbReference type="ARBA" id="ARBA00004544"/>
    </source>
</evidence>
<dbReference type="GO" id="GO:0010591">
    <property type="term" value="P:regulation of lamellipodium assembly"/>
    <property type="evidence" value="ECO:0007669"/>
    <property type="project" value="TreeGrafter"/>
</dbReference>
<comment type="subcellular location">
    <subcellularLocation>
        <location evidence="2">Cytoplasm</location>
        <location evidence="2">Cell cortex</location>
    </subcellularLocation>
    <subcellularLocation>
        <location evidence="1">Cytoplasm</location>
        <location evidence="1">Cytoskeleton</location>
    </subcellularLocation>
</comment>
<dbReference type="EMBL" id="LR899014">
    <property type="protein sequence ID" value="CAD7092238.1"/>
    <property type="molecule type" value="Genomic_DNA"/>
</dbReference>
<evidence type="ECO:0000256" key="10">
    <source>
        <dbReference type="ARBA" id="ARBA00069496"/>
    </source>
</evidence>
<evidence type="ECO:0000256" key="6">
    <source>
        <dbReference type="ARBA" id="ARBA00023203"/>
    </source>
</evidence>
<dbReference type="GO" id="GO:0051015">
    <property type="term" value="F:actin filament binding"/>
    <property type="evidence" value="ECO:0007669"/>
    <property type="project" value="TreeGrafter"/>
</dbReference>
<keyword evidence="4" id="KW-0963">Cytoplasm</keyword>
<feature type="domain" description="ADF-H" evidence="12">
    <location>
        <begin position="5"/>
        <end position="139"/>
    </location>
</feature>
<dbReference type="Gene3D" id="3.40.20.10">
    <property type="entry name" value="Severin"/>
    <property type="match status" value="2"/>
</dbReference>
<proteinExistence type="inferred from homology"/>
<dbReference type="AlphaFoldDB" id="A0A7R8Z1S1"/>
<dbReference type="GO" id="GO:0005884">
    <property type="term" value="C:actin filament"/>
    <property type="evidence" value="ECO:0007669"/>
    <property type="project" value="TreeGrafter"/>
</dbReference>
<dbReference type="InterPro" id="IPR029006">
    <property type="entry name" value="ADF-H/Gelsolin-like_dom_sf"/>
</dbReference>
<dbReference type="GO" id="GO:0030042">
    <property type="term" value="P:actin filament depolymerization"/>
    <property type="evidence" value="ECO:0007669"/>
    <property type="project" value="TreeGrafter"/>
</dbReference>
<dbReference type="Pfam" id="PF00241">
    <property type="entry name" value="Cofilin_ADF"/>
    <property type="match status" value="2"/>
</dbReference>
<evidence type="ECO:0000256" key="4">
    <source>
        <dbReference type="ARBA" id="ARBA00022490"/>
    </source>
</evidence>
<keyword evidence="7" id="KW-0206">Cytoskeleton</keyword>
<evidence type="ECO:0000256" key="3">
    <source>
        <dbReference type="ARBA" id="ARBA00009557"/>
    </source>
</evidence>
<evidence type="ECO:0000256" key="8">
    <source>
        <dbReference type="ARBA" id="ARBA00038532"/>
    </source>
</evidence>
<dbReference type="GO" id="GO:0003785">
    <property type="term" value="F:actin monomer binding"/>
    <property type="evidence" value="ECO:0007669"/>
    <property type="project" value="TreeGrafter"/>
</dbReference>
<name>A0A7R8Z1S1_HERIL</name>
<keyword evidence="6" id="KW-0009">Actin-binding</keyword>
<dbReference type="CDD" id="cd11285">
    <property type="entry name" value="ADF_Twf-N_like"/>
    <property type="match status" value="1"/>
</dbReference>
<evidence type="ECO:0000256" key="1">
    <source>
        <dbReference type="ARBA" id="ARBA00004245"/>
    </source>
</evidence>
<reference evidence="13 14" key="1">
    <citation type="submission" date="2020-11" db="EMBL/GenBank/DDBJ databases">
        <authorList>
            <person name="Wallbank WR R."/>
            <person name="Pardo Diaz C."/>
            <person name="Kozak K."/>
            <person name="Martin S."/>
            <person name="Jiggins C."/>
            <person name="Moest M."/>
            <person name="Warren A I."/>
            <person name="Generalovic N T."/>
            <person name="Byers J.R.P. K."/>
            <person name="Montejo-Kovacevich G."/>
            <person name="Yen C E."/>
        </authorList>
    </citation>
    <scope>NUCLEOTIDE SEQUENCE [LARGE SCALE GENOMIC DNA]</scope>
</reference>
<dbReference type="GO" id="GO:0051016">
    <property type="term" value="P:barbed-end actin filament capping"/>
    <property type="evidence" value="ECO:0007669"/>
    <property type="project" value="TreeGrafter"/>
</dbReference>
<dbReference type="SMART" id="SM00102">
    <property type="entry name" value="ADF"/>
    <property type="match status" value="2"/>
</dbReference>
<comment type="similarity">
    <text evidence="3">Belongs to the actin-binding proteins ADF family. Twinfilin subfamily.</text>
</comment>
<keyword evidence="5" id="KW-0677">Repeat</keyword>
<dbReference type="InterPro" id="IPR002108">
    <property type="entry name" value="ADF-H"/>
</dbReference>
<dbReference type="FunCoup" id="A0A7R8Z1S1">
    <property type="interactions" value="971"/>
</dbReference>
<dbReference type="Proteomes" id="UP000594454">
    <property type="component" value="Chromosome 6"/>
</dbReference>
<evidence type="ECO:0000259" key="12">
    <source>
        <dbReference type="PROSITE" id="PS51263"/>
    </source>
</evidence>
<feature type="domain" description="ADF-H" evidence="12">
    <location>
        <begin position="175"/>
        <end position="312"/>
    </location>
</feature>
<feature type="region of interest" description="Disordered" evidence="11">
    <location>
        <begin position="315"/>
        <end position="343"/>
    </location>
</feature>
<dbReference type="CDD" id="cd11284">
    <property type="entry name" value="ADF_Twf-C_like"/>
    <property type="match status" value="1"/>
</dbReference>
<dbReference type="GO" id="GO:0005938">
    <property type="term" value="C:cell cortex"/>
    <property type="evidence" value="ECO:0007669"/>
    <property type="project" value="UniProtKB-SubCell"/>
</dbReference>
<protein>
    <recommendedName>
        <fullName evidence="10">Twinfilin</fullName>
    </recommendedName>
</protein>
<accession>A0A7R8Z1S1</accession>
<dbReference type="PANTHER" id="PTHR13759">
    <property type="entry name" value="TWINFILIN"/>
    <property type="match status" value="1"/>
</dbReference>
<sequence>MSHQTGITANEKLLRVFGKSKEGKLRLIKISIENEELTCTGMQEVKKDWEKDYDKFIAPLIEENTPCYILYRLDEKTSLGHAWLLLSYVPETATIRQKMLYASTKATLKLEFGSSHIKEELHATTKDETTLQGYYRNKKNFAAPAPLTSREEELNEIKKTEVNTDISTDTRHQTLGGINFPLTEAASNAIKDATHGLHDYLQFKIDLQNEIIELVKAKKLALSDLQKEIPKDQARYHIFSFKHTHEGDYLESFVFIYSMPGYSCSVKERMMYSSCKQPFLKVIEDYGMEIAKRLEIDDGDELTEEFLMEELHPKKILHRPQFAKPKGPPNRGPKRLTRPQQAE</sequence>
<dbReference type="FunFam" id="3.40.20.10:FF:000007">
    <property type="entry name" value="Twinfilin-1 isoform 1"/>
    <property type="match status" value="1"/>
</dbReference>
<comment type="function">
    <text evidence="9">Actin-binding protein involved in motile and morphological processes. Inhibits actin polymerization, likely by sequestering G-actin.</text>
</comment>
<dbReference type="GO" id="GO:0010976">
    <property type="term" value="P:positive regulation of neuron projection development"/>
    <property type="evidence" value="ECO:0007669"/>
    <property type="project" value="TreeGrafter"/>
</dbReference>
<comment type="subunit">
    <text evidence="8">Interacts with G-actin; ADP-actin form.</text>
</comment>
<dbReference type="OMA" id="YLFKHTH"/>
<dbReference type="GO" id="GO:0030016">
    <property type="term" value="C:myofibril"/>
    <property type="evidence" value="ECO:0007669"/>
    <property type="project" value="TreeGrafter"/>
</dbReference>
<evidence type="ECO:0000256" key="7">
    <source>
        <dbReference type="ARBA" id="ARBA00023212"/>
    </source>
</evidence>
<dbReference type="SUPFAM" id="SSF55753">
    <property type="entry name" value="Actin depolymerizing proteins"/>
    <property type="match status" value="2"/>
</dbReference>
<evidence type="ECO:0000313" key="14">
    <source>
        <dbReference type="Proteomes" id="UP000594454"/>
    </source>
</evidence>
<keyword evidence="14" id="KW-1185">Reference proteome</keyword>
<dbReference type="PANTHER" id="PTHR13759:SF1">
    <property type="entry name" value="TWINFILIN"/>
    <property type="match status" value="1"/>
</dbReference>
<evidence type="ECO:0000256" key="9">
    <source>
        <dbReference type="ARBA" id="ARBA00056419"/>
    </source>
</evidence>